<feature type="domain" description="Clu" evidence="9">
    <location>
        <begin position="435"/>
        <end position="716"/>
    </location>
</feature>
<feature type="compositionally biased region" description="Basic and acidic residues" evidence="7">
    <location>
        <begin position="65"/>
        <end position="77"/>
    </location>
</feature>
<dbReference type="SUPFAM" id="SSF48452">
    <property type="entry name" value="TPR-like"/>
    <property type="match status" value="2"/>
</dbReference>
<dbReference type="InterPro" id="IPR023231">
    <property type="entry name" value="GSKIP_dom_sf"/>
</dbReference>
<dbReference type="EMBL" id="CAJNOQ010000282">
    <property type="protein sequence ID" value="CAF0782029.1"/>
    <property type="molecule type" value="Genomic_DNA"/>
</dbReference>
<dbReference type="GO" id="GO:0005789">
    <property type="term" value="C:endoplasmic reticulum membrane"/>
    <property type="evidence" value="ECO:0007669"/>
    <property type="project" value="UniProtKB-SubCell"/>
</dbReference>
<evidence type="ECO:0000313" key="12">
    <source>
        <dbReference type="Proteomes" id="UP000663829"/>
    </source>
</evidence>
<dbReference type="InterPro" id="IPR029044">
    <property type="entry name" value="Nucleotide-diphossugar_trans"/>
</dbReference>
<dbReference type="Pfam" id="PF13374">
    <property type="entry name" value="TPR_10"/>
    <property type="match status" value="1"/>
</dbReference>
<dbReference type="Proteomes" id="UP000681722">
    <property type="component" value="Unassembled WGS sequence"/>
</dbReference>
<evidence type="ECO:0000313" key="11">
    <source>
        <dbReference type="EMBL" id="CAF3565462.1"/>
    </source>
</evidence>
<feature type="compositionally biased region" description="Basic and acidic residues" evidence="7">
    <location>
        <begin position="256"/>
        <end position="267"/>
    </location>
</feature>
<dbReference type="Pfam" id="PF12807">
    <property type="entry name" value="eIF3_p135"/>
    <property type="match status" value="1"/>
</dbReference>
<feature type="transmembrane region" description="Helical" evidence="8">
    <location>
        <begin position="591"/>
        <end position="611"/>
    </location>
</feature>
<dbReference type="Gene3D" id="1.25.40.10">
    <property type="entry name" value="Tetratricopeptide repeat domain"/>
    <property type="match status" value="2"/>
</dbReference>
<proteinExistence type="inferred from homology"/>
<evidence type="ECO:0000256" key="5">
    <source>
        <dbReference type="ARBA" id="ARBA00023157"/>
    </source>
</evidence>
<dbReference type="Pfam" id="PF13236">
    <property type="entry name" value="CLU"/>
    <property type="match status" value="2"/>
</dbReference>
<feature type="region of interest" description="Disordered" evidence="7">
    <location>
        <begin position="1687"/>
        <end position="1732"/>
    </location>
</feature>
<feature type="compositionally biased region" description="Polar residues" evidence="7">
    <location>
        <begin position="24"/>
        <end position="34"/>
    </location>
</feature>
<dbReference type="EMBL" id="CAJOBC010000282">
    <property type="protein sequence ID" value="CAF3565462.1"/>
    <property type="molecule type" value="Genomic_DNA"/>
</dbReference>
<dbReference type="InterPro" id="IPR011990">
    <property type="entry name" value="TPR-like_helical_dom_sf"/>
</dbReference>
<organism evidence="10 12">
    <name type="scientific">Didymodactylos carnosus</name>
    <dbReference type="NCBI Taxonomy" id="1234261"/>
    <lineage>
        <taxon>Eukaryota</taxon>
        <taxon>Metazoa</taxon>
        <taxon>Spiralia</taxon>
        <taxon>Gnathifera</taxon>
        <taxon>Rotifera</taxon>
        <taxon>Eurotatoria</taxon>
        <taxon>Bdelloidea</taxon>
        <taxon>Philodinida</taxon>
        <taxon>Philodinidae</taxon>
        <taxon>Didymodactylos</taxon>
    </lineage>
</organism>
<dbReference type="GO" id="GO:0003729">
    <property type="term" value="F:mRNA binding"/>
    <property type="evidence" value="ECO:0007669"/>
    <property type="project" value="TreeGrafter"/>
</dbReference>
<feature type="region of interest" description="Disordered" evidence="7">
    <location>
        <begin position="65"/>
        <end position="115"/>
    </location>
</feature>
<evidence type="ECO:0000256" key="4">
    <source>
        <dbReference type="ARBA" id="ARBA00022679"/>
    </source>
</evidence>
<dbReference type="Gene3D" id="3.90.550.10">
    <property type="entry name" value="Spore Coat Polysaccharide Biosynthesis Protein SpsA, Chain A"/>
    <property type="match status" value="1"/>
</dbReference>
<dbReference type="OrthoDB" id="1414216at2759"/>
<dbReference type="PROSITE" id="PS51823">
    <property type="entry name" value="CLU"/>
    <property type="match status" value="2"/>
</dbReference>
<evidence type="ECO:0000256" key="6">
    <source>
        <dbReference type="PROSITE-ProRule" id="PRU00339"/>
    </source>
</evidence>
<feature type="domain" description="Clu" evidence="9">
    <location>
        <begin position="992"/>
        <end position="1430"/>
    </location>
</feature>
<dbReference type="FunFam" id="3.30.2280.10:FF:000002">
    <property type="entry name" value="Clustered mitochondria protein homolog"/>
    <property type="match status" value="1"/>
</dbReference>
<keyword evidence="4" id="KW-0808">Transferase</keyword>
<dbReference type="Pfam" id="PF15044">
    <property type="entry name" value="CLU_N"/>
    <property type="match status" value="1"/>
</dbReference>
<dbReference type="FunFam" id="1.25.40.10:FF:000099">
    <property type="entry name" value="Clustered mitochondria protein homolog"/>
    <property type="match status" value="1"/>
</dbReference>
<feature type="region of interest" description="Disordered" evidence="7">
    <location>
        <begin position="247"/>
        <end position="275"/>
    </location>
</feature>
<dbReference type="Pfam" id="PF09258">
    <property type="entry name" value="Glyco_transf_64"/>
    <property type="match status" value="1"/>
</dbReference>
<comment type="subcellular location">
    <subcellularLocation>
        <location evidence="1">Endoplasmic reticulum membrane</location>
        <topology evidence="1">Single-pass type II membrane protein</topology>
    </subcellularLocation>
</comment>
<evidence type="ECO:0000256" key="8">
    <source>
        <dbReference type="SAM" id="Phobius"/>
    </source>
</evidence>
<evidence type="ECO:0000256" key="2">
    <source>
        <dbReference type="ARBA" id="ARBA00010271"/>
    </source>
</evidence>
<keyword evidence="6" id="KW-0802">TPR repeat</keyword>
<evidence type="ECO:0000259" key="9">
    <source>
        <dbReference type="PROSITE" id="PS51823"/>
    </source>
</evidence>
<dbReference type="Pfam" id="PF05303">
    <property type="entry name" value="GSKIP_dom"/>
    <property type="match status" value="1"/>
</dbReference>
<gene>
    <name evidence="10" type="ORF">GPM918_LOCUS2525</name>
    <name evidence="11" type="ORF">SRO942_LOCUS2525</name>
</gene>
<keyword evidence="3" id="KW-0963">Cytoplasm</keyword>
<accession>A0A813RJP8</accession>
<comment type="caution">
    <text evidence="10">The sequence shown here is derived from an EMBL/GenBank/DDBJ whole genome shotgun (WGS) entry which is preliminary data.</text>
</comment>
<feature type="compositionally biased region" description="Acidic residues" evidence="7">
    <location>
        <begin position="1"/>
        <end position="10"/>
    </location>
</feature>
<dbReference type="InterPro" id="IPR007967">
    <property type="entry name" value="GSKIP_dom"/>
</dbReference>
<feature type="compositionally biased region" description="Low complexity" evidence="7">
    <location>
        <begin position="1687"/>
        <end position="1710"/>
    </location>
</feature>
<dbReference type="InterPro" id="IPR033646">
    <property type="entry name" value="CLU-central"/>
</dbReference>
<keyword evidence="8" id="KW-0812">Transmembrane</keyword>
<dbReference type="SUPFAM" id="SSF103107">
    <property type="entry name" value="Hypothetical protein c14orf129, hspc210"/>
    <property type="match status" value="1"/>
</dbReference>
<sequence>MKPSESDVDIEQQVQTLPLKIMSPSPTTQQETSLPSIELNGLFNGHSTNYDEETKIATKLKIDDNSDIDNKNRKNSDYDDDNNNASTLSIDASDTATISPSSSSTTTATTSATNGTNDNLVLLQEISFNIRIQAPQVDIFDLPVTSSELVQEIHQVLMDKEETCHRTCFSLQLDNVVLDNFTELKNIEYLKEGSLLKVVEERYTVREVRIHVRHINELIHACDPVDLYYGTNGYSLSVVNDITNGDITSSPSSNSNERRSQRLDSSQKSDLLNSSSSSLNGVEFNVPEYLLPNQKDILLTSLFTTNTKNRALQCLKVLSYSGWNPPTGSRKLQGDLMYLQVTTCEEKAFHITACTKGFFVSQTTDERFIPKPVQPKQIYHSLVDLLNSISPIFKKNFSLIQRRRCTKHPFERIQIPYQIHPWLSPRFEHTVDYFRAEDANINKLGHEDHIPGQVRDWNEELQITKELPKKNLPERLVRERAMFKVHCDFISAAVRGCQAVVDGNIMAINPGEESNLGFDVKDHYKDFGGDAAAHVAPTNDLQGVRAIKSLDIDGLHTLGTVVVDYKGLRVTAQSIVPGIWIMLLLRRYLKVLIFLFLFLWILILIFIYFPISKSQFSNEHRIYLSILNELPKIEYLLRSKQSNLTLIQKQLIKIEKYLNKYTLQLNRLLKTIDSTKLNQKQNDIYFPEIKHFLIKQDTKIFLVYFESILDLMNNTNDILDLKILSQFYLKLKNDIPYITSMKEHAYLNLVYLPIKIKYYSIELCEKLLKISFSNKKYLFFYEFIFDNNIINENINYSCFNDYSNIFFPIRLFSNDKNENNDDTMNLYFTDERSHTTAIIYLRQQQTLFDNDNNFNYFEQEKQKLDYRLKIIDTCFDYKCQKLLLNKAFKLKMFYFIILCSQIYNQLLQFQFLDIFFYLVSHRIIPILSSSCYDYLPYKTVIHWHKHLQSSSLNILYNSYFNTFDKRLLTFLSYIRTEKLLPPLSYPYVDDKSLYVVEYSRQLNFSTMPSYSQLDLINFNYNYQSVSTLSVYDQWNRYYQPFYSFKSVPFDETIRSHEQYTIILLTTKQRFYQLIRSLLSLNGLPNLNRVIVLFNNIDNSSIFNQTLLINETEIYLKYYLDDYWQYLPKLHVPISYIFNLKNNLNNRFLTFQKYIQTDCILSLDDDSFLRQDEIEYGFRVWLENRDRLIGFISRSHSKQYINSSSTLYSYKYETNLKSCTYSMILTGASYYHRWYLEFYSLYMSSSIRSYITQNMNCEDLAMNYLITYLSQKSPLKITGRTSFKCSKCQESLSLREHHYDIRSKCLDYFTHIYGYNPLKYSIYRADSLLFGVQQSQQQQQQTNCILEKEQEQSVVYGSTDFGKTCTTSEKYRELLEKVASLLKIKPHSIKTEKGESIELYTAVECKGIIGNDGRHYLLDLLRMMPPDLNYLIVENEQVSSALQQLGYPKSFSHRLCCLRQELIDAFIEQKYVDFYRSIALNLSKLRTSELLTNDTSSEQRNNVEEAKRIVNEISVEDNSREIILSACRSIGSVKENEFDVRFNPDLFQPHVILNQTPAETTADIKLLKEAGEYLLLKQIPMMIQDFRDHSTVPVDGESLSEAMHSRGINIRYLGRVADLLSQQSSLEYVYEIVVTEILCRCTKHIFRSYIQTVPAHLTAYSISHFLNCLLTTTTTAIVENLSDDLSTNTHTNGTTNGNGNGHTSATSTQKSTNKKKNKKQQRKHSPITSQTDSLDFSSLTSKTLWIQLSNEAKTRYSFDLNCDDIDSFQEHYHVRRTCILRSFCLKTGLQLSLRDYQFDSMTSTTPTTTKNILSNSPTIPCFNEDDIINLYPVTKHVAPKPSDAYQFFTTGQSKIQQGLLREGYELISEAHNLLNNVYGPMHSEISMCLRLLARLNYIMGDYQDALSTQHKAVMMSERVLGIDHPQTATEYIHMALYSFANGHSTNASKLLCRARYIILACCGENHPQISLIDSNLGLILQSHGDYDNALKFMEKSLELNRKFYGGKSLKVALSHHLCARIQSCRGDFRSALNSEREAYQIYKLQLGDDHERTRESAQVLKHLTEQAVVLQRRMNDVVKGQLILFPSITIQQPSFQNVLEMLNVVNGILFIQIREKDLDLLREELSKQSLVEEHQQQEVQHLSSPAILAANKAAALMNEID</sequence>
<dbReference type="InterPro" id="IPR027523">
    <property type="entry name" value="CLU_prot"/>
</dbReference>
<dbReference type="Proteomes" id="UP000663829">
    <property type="component" value="Unassembled WGS sequence"/>
</dbReference>
<dbReference type="PANTHER" id="PTHR12601">
    <property type="entry name" value="EUKARYOTIC TRANSLATION INITIATION FACTOR 3 SUBUNIT EIF-3"/>
    <property type="match status" value="1"/>
</dbReference>
<protein>
    <recommendedName>
        <fullName evidence="9">Clu domain-containing protein</fullName>
    </recommendedName>
</protein>
<dbReference type="InterPro" id="IPR028275">
    <property type="entry name" value="CLU_N"/>
</dbReference>
<dbReference type="GO" id="GO:0048312">
    <property type="term" value="P:intracellular distribution of mitochondria"/>
    <property type="evidence" value="ECO:0007669"/>
    <property type="project" value="TreeGrafter"/>
</dbReference>
<feature type="region of interest" description="Disordered" evidence="7">
    <location>
        <begin position="1"/>
        <end position="34"/>
    </location>
</feature>
<dbReference type="InterPro" id="IPR019734">
    <property type="entry name" value="TPR_rpt"/>
</dbReference>
<feature type="compositionally biased region" description="Low complexity" evidence="7">
    <location>
        <begin position="92"/>
        <end position="113"/>
    </location>
</feature>
<feature type="repeat" description="TPR" evidence="6">
    <location>
        <begin position="1969"/>
        <end position="2002"/>
    </location>
</feature>
<dbReference type="CDD" id="cd15466">
    <property type="entry name" value="CLU-central"/>
    <property type="match status" value="1"/>
</dbReference>
<comment type="similarity">
    <text evidence="2">Belongs to the glycosyltransferase 47 family.</text>
</comment>
<evidence type="ECO:0000313" key="10">
    <source>
        <dbReference type="EMBL" id="CAF0782029.1"/>
    </source>
</evidence>
<keyword evidence="12" id="KW-1185">Reference proteome</keyword>
<dbReference type="SUPFAM" id="SSF53448">
    <property type="entry name" value="Nucleotide-diphospho-sugar transferases"/>
    <property type="match status" value="1"/>
</dbReference>
<name>A0A813RJP8_9BILA</name>
<keyword evidence="8" id="KW-1133">Transmembrane helix</keyword>
<dbReference type="Gene3D" id="3.30.2280.10">
    <property type="entry name" value="Hypothetical protein (hspc210)"/>
    <property type="match status" value="1"/>
</dbReference>
<feature type="compositionally biased region" description="Basic residues" evidence="7">
    <location>
        <begin position="1711"/>
        <end position="1724"/>
    </location>
</feature>
<keyword evidence="5" id="KW-1015">Disulfide bond</keyword>
<evidence type="ECO:0000256" key="3">
    <source>
        <dbReference type="ARBA" id="ARBA00022490"/>
    </source>
</evidence>
<dbReference type="InterPro" id="IPR015338">
    <property type="entry name" value="GT64_dom"/>
</dbReference>
<evidence type="ECO:0000256" key="7">
    <source>
        <dbReference type="SAM" id="MobiDB-lite"/>
    </source>
</evidence>
<dbReference type="PANTHER" id="PTHR12601:SF6">
    <property type="entry name" value="CLUSTERED MITOCHONDRIA PROTEIN HOMOLOG"/>
    <property type="match status" value="1"/>
</dbReference>
<dbReference type="GO" id="GO:1901135">
    <property type="term" value="P:carbohydrate derivative metabolic process"/>
    <property type="evidence" value="ECO:0007669"/>
    <property type="project" value="UniProtKB-ARBA"/>
</dbReference>
<dbReference type="PROSITE" id="PS50005">
    <property type="entry name" value="TPR"/>
    <property type="match status" value="1"/>
</dbReference>
<dbReference type="Pfam" id="PF13424">
    <property type="entry name" value="TPR_12"/>
    <property type="match status" value="1"/>
</dbReference>
<keyword evidence="8" id="KW-0472">Membrane</keyword>
<evidence type="ECO:0000256" key="1">
    <source>
        <dbReference type="ARBA" id="ARBA00004648"/>
    </source>
</evidence>
<reference evidence="10" key="1">
    <citation type="submission" date="2021-02" db="EMBL/GenBank/DDBJ databases">
        <authorList>
            <person name="Nowell W R."/>
        </authorList>
    </citation>
    <scope>NUCLEOTIDE SEQUENCE</scope>
</reference>
<dbReference type="InterPro" id="IPR025697">
    <property type="entry name" value="CLU_dom"/>
</dbReference>
<dbReference type="GO" id="GO:0016757">
    <property type="term" value="F:glycosyltransferase activity"/>
    <property type="evidence" value="ECO:0007669"/>
    <property type="project" value="InterPro"/>
</dbReference>